<evidence type="ECO:0000259" key="6">
    <source>
        <dbReference type="SMART" id="SM00576"/>
    </source>
</evidence>
<dbReference type="STRING" id="180088.A0A1J8PMX1"/>
<organism evidence="7 8">
    <name type="scientific">Rhizopogon vesiculosus</name>
    <dbReference type="NCBI Taxonomy" id="180088"/>
    <lineage>
        <taxon>Eukaryota</taxon>
        <taxon>Fungi</taxon>
        <taxon>Dikarya</taxon>
        <taxon>Basidiomycota</taxon>
        <taxon>Agaricomycotina</taxon>
        <taxon>Agaricomycetes</taxon>
        <taxon>Agaricomycetidae</taxon>
        <taxon>Boletales</taxon>
        <taxon>Suillineae</taxon>
        <taxon>Rhizopogonaceae</taxon>
        <taxon>Rhizopogon</taxon>
    </lineage>
</organism>
<dbReference type="CDD" id="cd00076">
    <property type="entry name" value="HFD_SF"/>
    <property type="match status" value="1"/>
</dbReference>
<keyword evidence="8" id="KW-1185">Reference proteome</keyword>
<dbReference type="InterPro" id="IPR006565">
    <property type="entry name" value="BTP"/>
</dbReference>
<keyword evidence="4" id="KW-0539">Nucleus</keyword>
<gene>
    <name evidence="7" type="ORF">AZE42_02319</name>
</gene>
<feature type="region of interest" description="Disordered" evidence="5">
    <location>
        <begin position="154"/>
        <end position="193"/>
    </location>
</feature>
<keyword evidence="2" id="KW-0805">Transcription regulation</keyword>
<evidence type="ECO:0000313" key="8">
    <source>
        <dbReference type="Proteomes" id="UP000183567"/>
    </source>
</evidence>
<comment type="caution">
    <text evidence="7">The sequence shown here is derived from an EMBL/GenBank/DDBJ whole genome shotgun (WGS) entry which is preliminary data.</text>
</comment>
<evidence type="ECO:0000256" key="4">
    <source>
        <dbReference type="ARBA" id="ARBA00023242"/>
    </source>
</evidence>
<feature type="compositionally biased region" description="Basic and acidic residues" evidence="5">
    <location>
        <begin position="319"/>
        <end position="330"/>
    </location>
</feature>
<evidence type="ECO:0000256" key="3">
    <source>
        <dbReference type="ARBA" id="ARBA00023163"/>
    </source>
</evidence>
<dbReference type="InterPro" id="IPR009072">
    <property type="entry name" value="Histone-fold"/>
</dbReference>
<feature type="compositionally biased region" description="Polar residues" evidence="5">
    <location>
        <begin position="463"/>
        <end position="472"/>
    </location>
</feature>
<dbReference type="OrthoDB" id="436852at2759"/>
<dbReference type="GO" id="GO:0005634">
    <property type="term" value="C:nucleus"/>
    <property type="evidence" value="ECO:0007669"/>
    <property type="project" value="UniProtKB-SubCell"/>
</dbReference>
<dbReference type="Proteomes" id="UP000183567">
    <property type="component" value="Unassembled WGS sequence"/>
</dbReference>
<dbReference type="GO" id="GO:0046982">
    <property type="term" value="F:protein heterodimerization activity"/>
    <property type="evidence" value="ECO:0007669"/>
    <property type="project" value="InterPro"/>
</dbReference>
<proteinExistence type="predicted"/>
<feature type="region of interest" description="Disordered" evidence="5">
    <location>
        <begin position="398"/>
        <end position="432"/>
    </location>
</feature>
<evidence type="ECO:0000256" key="5">
    <source>
        <dbReference type="SAM" id="MobiDB-lite"/>
    </source>
</evidence>
<keyword evidence="3" id="KW-0804">Transcription</keyword>
<name>A0A1J8PMX1_9AGAM</name>
<protein>
    <recommendedName>
        <fullName evidence="6">Bromodomain associated domain-containing protein</fullName>
    </recommendedName>
</protein>
<dbReference type="EMBL" id="LVVM01006016">
    <property type="protein sequence ID" value="OJA09147.1"/>
    <property type="molecule type" value="Genomic_DNA"/>
</dbReference>
<evidence type="ECO:0000256" key="2">
    <source>
        <dbReference type="ARBA" id="ARBA00023015"/>
    </source>
</evidence>
<feature type="region of interest" description="Disordered" evidence="5">
    <location>
        <begin position="450"/>
        <end position="472"/>
    </location>
</feature>
<feature type="region of interest" description="Disordered" evidence="5">
    <location>
        <begin position="319"/>
        <end position="339"/>
    </location>
</feature>
<dbReference type="Gene3D" id="1.10.20.10">
    <property type="entry name" value="Histone, subunit A"/>
    <property type="match status" value="1"/>
</dbReference>
<dbReference type="AlphaFoldDB" id="A0A1J8PMX1"/>
<sequence length="472" mass="51366">MASQAAAATVLDSVVLKVLHAHNFSRTSSQASVVLTNLVSRYLILLSSVSGSYSELSGRSKVNIWDVLSSLGDLGVTLEELDEYCVSEGKELGRYASSSTRRLDDLLEFRSYLEDGHEDDAIPLLDLDLEDLPDMEDSLDEDWLSDLYRHTTPDILPPFPDDTARPRSISPAPTPSPVKLEKPPSLIPQHISSNTVSDYVTQVDYSESVLASTPEWHLPSRPPSSALSQKQPPRLPTPQTEHALIQAYHHILTHSVPPPAPPNPAKHKVATTLLTQVQNNPRWDSPDTLYANIVPCPPRIAAIGPSYPVAQSTLDDIRAGKDDKEGDKKPIFPSAPPRPVFSSDKPVFLVSQQSSRLPDLARQILAPSVLARTTRLAHPPVLQRGNQKLYYGTGISAPWNSSASGAPPGAKGKDDGVPNGRGNEPPTFTLPDAQMFATWDFEAKRPQEPLVVRRGRGLPASGLTLSMGNRKG</sequence>
<evidence type="ECO:0000313" key="7">
    <source>
        <dbReference type="EMBL" id="OJA09147.1"/>
    </source>
</evidence>
<feature type="domain" description="Bromodomain associated" evidence="6">
    <location>
        <begin position="5"/>
        <end position="80"/>
    </location>
</feature>
<comment type="subcellular location">
    <subcellularLocation>
        <location evidence="1">Nucleus</location>
    </subcellularLocation>
</comment>
<dbReference type="SMART" id="SM00576">
    <property type="entry name" value="BTP"/>
    <property type="match status" value="1"/>
</dbReference>
<feature type="region of interest" description="Disordered" evidence="5">
    <location>
        <begin position="214"/>
        <end position="237"/>
    </location>
</feature>
<reference evidence="7 8" key="1">
    <citation type="submission" date="2016-03" db="EMBL/GenBank/DDBJ databases">
        <title>Comparative genomics of the ectomycorrhizal sister species Rhizopogon vinicolor and Rhizopogon vesiculosus (Basidiomycota: Boletales) reveals a divergence of the mating type B locus.</title>
        <authorList>
            <person name="Mujic A.B."/>
            <person name="Kuo A."/>
            <person name="Tritt A."/>
            <person name="Lipzen A."/>
            <person name="Chen C."/>
            <person name="Johnson J."/>
            <person name="Sharma A."/>
            <person name="Barry K."/>
            <person name="Grigoriev I.V."/>
            <person name="Spatafora J.W."/>
        </authorList>
    </citation>
    <scope>NUCLEOTIDE SEQUENCE [LARGE SCALE GENOMIC DNA]</scope>
    <source>
        <strain evidence="7 8">AM-OR11-056</strain>
    </source>
</reference>
<evidence type="ECO:0000256" key="1">
    <source>
        <dbReference type="ARBA" id="ARBA00004123"/>
    </source>
</evidence>
<accession>A0A1J8PMX1</accession>